<keyword evidence="3" id="KW-1185">Reference proteome</keyword>
<dbReference type="InParanoid" id="A0A2P5IBX8"/>
<evidence type="ECO:0000256" key="1">
    <source>
        <dbReference type="SAM" id="MobiDB-lite"/>
    </source>
</evidence>
<dbReference type="Proteomes" id="UP000094444">
    <property type="component" value="Unassembled WGS sequence"/>
</dbReference>
<dbReference type="PANTHER" id="PTHR38166:SF1">
    <property type="entry name" value="C2H2-TYPE DOMAIN-CONTAINING PROTEIN"/>
    <property type="match status" value="1"/>
</dbReference>
<gene>
    <name evidence="2" type="ORF">DHEL01_v201606</name>
</gene>
<evidence type="ECO:0008006" key="4">
    <source>
        <dbReference type="Google" id="ProtNLM"/>
    </source>
</evidence>
<dbReference type="AlphaFoldDB" id="A0A2P5IBX8"/>
<protein>
    <recommendedName>
        <fullName evidence="4">C2H2-type domain-containing protein</fullName>
    </recommendedName>
</protein>
<name>A0A2P5IBX8_DIAHE</name>
<dbReference type="PANTHER" id="PTHR38166">
    <property type="entry name" value="C2H2-TYPE DOMAIN-CONTAINING PROTEIN-RELATED"/>
    <property type="match status" value="1"/>
</dbReference>
<dbReference type="EMBL" id="MAVT02000076">
    <property type="protein sequence ID" value="POS80000.1"/>
    <property type="molecule type" value="Genomic_DNA"/>
</dbReference>
<evidence type="ECO:0000313" key="2">
    <source>
        <dbReference type="EMBL" id="POS80000.1"/>
    </source>
</evidence>
<organism evidence="2 3">
    <name type="scientific">Diaporthe helianthi</name>
    <dbReference type="NCBI Taxonomy" id="158607"/>
    <lineage>
        <taxon>Eukaryota</taxon>
        <taxon>Fungi</taxon>
        <taxon>Dikarya</taxon>
        <taxon>Ascomycota</taxon>
        <taxon>Pezizomycotina</taxon>
        <taxon>Sordariomycetes</taxon>
        <taxon>Sordariomycetidae</taxon>
        <taxon>Diaporthales</taxon>
        <taxon>Diaporthaceae</taxon>
        <taxon>Diaporthe</taxon>
    </lineage>
</organism>
<dbReference type="OrthoDB" id="4738706at2759"/>
<feature type="compositionally biased region" description="Low complexity" evidence="1">
    <location>
        <begin position="41"/>
        <end position="72"/>
    </location>
</feature>
<comment type="caution">
    <text evidence="2">The sequence shown here is derived from an EMBL/GenBank/DDBJ whole genome shotgun (WGS) entry which is preliminary data.</text>
</comment>
<feature type="region of interest" description="Disordered" evidence="1">
    <location>
        <begin position="1"/>
        <end position="110"/>
    </location>
</feature>
<dbReference type="STRING" id="158607.A0A2P5IBX8"/>
<proteinExistence type="predicted"/>
<sequence>MAGHSEEVPTLLREARPLPSSASKPVAIPASKLPLGRPTQAGESTESSYTTSEQTAATNTSCSSSSSPGLLSCEERKKKGKRPANSDERNGSENEGNEAPKHKKAKGDEAEVKRLACPFFKRNPHRYKDQGKCVGPGWLTVHRLKEHLYRRHMLPIYCYRCREIFPNDRLLCPRPAAK</sequence>
<evidence type="ECO:0000313" key="3">
    <source>
        <dbReference type="Proteomes" id="UP000094444"/>
    </source>
</evidence>
<reference evidence="2" key="1">
    <citation type="submission" date="2017-09" db="EMBL/GenBank/DDBJ databases">
        <title>Polyketide synthases of a Diaporthe helianthi virulent isolate.</title>
        <authorList>
            <person name="Baroncelli R."/>
        </authorList>
    </citation>
    <scope>NUCLEOTIDE SEQUENCE [LARGE SCALE GENOMIC DNA]</scope>
    <source>
        <strain evidence="2">7/96</strain>
    </source>
</reference>
<accession>A0A2P5IBX8</accession>